<name>A0A9P5YLZ4_9AGAR</name>
<dbReference type="Proteomes" id="UP000807469">
    <property type="component" value="Unassembled WGS sequence"/>
</dbReference>
<dbReference type="OrthoDB" id="128924at2759"/>
<proteinExistence type="predicted"/>
<gene>
    <name evidence="2" type="ORF">BDN70DRAFT_940177</name>
</gene>
<dbReference type="EMBL" id="MU156408">
    <property type="protein sequence ID" value="KAF9470030.1"/>
    <property type="molecule type" value="Genomic_DNA"/>
</dbReference>
<evidence type="ECO:0000313" key="3">
    <source>
        <dbReference type="Proteomes" id="UP000807469"/>
    </source>
</evidence>
<feature type="region of interest" description="Disordered" evidence="1">
    <location>
        <begin position="36"/>
        <end position="87"/>
    </location>
</feature>
<reference evidence="2" key="1">
    <citation type="submission" date="2020-11" db="EMBL/GenBank/DDBJ databases">
        <authorList>
            <consortium name="DOE Joint Genome Institute"/>
            <person name="Ahrendt S."/>
            <person name="Riley R."/>
            <person name="Andreopoulos W."/>
            <person name="Labutti K."/>
            <person name="Pangilinan J."/>
            <person name="Ruiz-Duenas F.J."/>
            <person name="Barrasa J.M."/>
            <person name="Sanchez-Garcia M."/>
            <person name="Camarero S."/>
            <person name="Miyauchi S."/>
            <person name="Serrano A."/>
            <person name="Linde D."/>
            <person name="Babiker R."/>
            <person name="Drula E."/>
            <person name="Ayuso-Fernandez I."/>
            <person name="Pacheco R."/>
            <person name="Padilla G."/>
            <person name="Ferreira P."/>
            <person name="Barriuso J."/>
            <person name="Kellner H."/>
            <person name="Castanera R."/>
            <person name="Alfaro M."/>
            <person name="Ramirez L."/>
            <person name="Pisabarro A.G."/>
            <person name="Kuo A."/>
            <person name="Tritt A."/>
            <person name="Lipzen A."/>
            <person name="He G."/>
            <person name="Yan M."/>
            <person name="Ng V."/>
            <person name="Cullen D."/>
            <person name="Martin F."/>
            <person name="Rosso M.-N."/>
            <person name="Henrissat B."/>
            <person name="Hibbett D."/>
            <person name="Martinez A.T."/>
            <person name="Grigoriev I.V."/>
        </authorList>
    </citation>
    <scope>NUCLEOTIDE SEQUENCE</scope>
    <source>
        <strain evidence="2">CIRM-BRFM 674</strain>
    </source>
</reference>
<sequence length="170" mass="18077">MPGTTRADSIVESSSDTNSVVASPYFRVPLAANCASDVPQGSAKTPGSEETSRLSQAQDAEQARNRAQQMRSGPTRGAGSGSRPCSRIELEDTLKSVEAELSSKAKTLDALTISSDEIQSQIHSLEVDLQKAVSISKNVEEERDRALSVAREANDAQVASKDALNEAQSR</sequence>
<protein>
    <submittedName>
        <fullName evidence="2">Uncharacterized protein</fullName>
    </submittedName>
</protein>
<accession>A0A9P5YLZ4</accession>
<dbReference type="AlphaFoldDB" id="A0A9P5YLZ4"/>
<evidence type="ECO:0000313" key="2">
    <source>
        <dbReference type="EMBL" id="KAF9470030.1"/>
    </source>
</evidence>
<keyword evidence="3" id="KW-1185">Reference proteome</keyword>
<feature type="non-terminal residue" evidence="2">
    <location>
        <position position="170"/>
    </location>
</feature>
<organism evidence="2 3">
    <name type="scientific">Pholiota conissans</name>
    <dbReference type="NCBI Taxonomy" id="109636"/>
    <lineage>
        <taxon>Eukaryota</taxon>
        <taxon>Fungi</taxon>
        <taxon>Dikarya</taxon>
        <taxon>Basidiomycota</taxon>
        <taxon>Agaricomycotina</taxon>
        <taxon>Agaricomycetes</taxon>
        <taxon>Agaricomycetidae</taxon>
        <taxon>Agaricales</taxon>
        <taxon>Agaricineae</taxon>
        <taxon>Strophariaceae</taxon>
        <taxon>Pholiota</taxon>
    </lineage>
</organism>
<feature type="compositionally biased region" description="Polar residues" evidence="1">
    <location>
        <begin position="42"/>
        <end position="72"/>
    </location>
</feature>
<feature type="region of interest" description="Disordered" evidence="1">
    <location>
        <begin position="148"/>
        <end position="170"/>
    </location>
</feature>
<comment type="caution">
    <text evidence="2">The sequence shown here is derived from an EMBL/GenBank/DDBJ whole genome shotgun (WGS) entry which is preliminary data.</text>
</comment>
<evidence type="ECO:0000256" key="1">
    <source>
        <dbReference type="SAM" id="MobiDB-lite"/>
    </source>
</evidence>